<sequence>MKEYAFALDLQNNPEKIVSYIVHHKNVWPIVIEKIKESGVRDMKIYQLANRLFMIVKVEDDFSIETDPIGDPTHPEVQRWENLMWEYQQALPFAHKGEKWLLMNNIFQLP</sequence>
<dbReference type="PANTHER" id="PTHR43239">
    <property type="entry name" value="UPF0734 PROTEIN DDB_G0273871/DDB_G0273177"/>
    <property type="match status" value="1"/>
</dbReference>
<reference evidence="1 2" key="1">
    <citation type="journal article" date="2012" name="J. Bacteriol.">
        <title>Genome Sequence of Galbibacter marinum Type Strain ck-I2-15.</title>
        <authorList>
            <person name="Lai Q."/>
            <person name="Li C."/>
            <person name="Shao Z."/>
        </authorList>
    </citation>
    <scope>NUCLEOTIDE SEQUENCE [LARGE SCALE GENOMIC DNA]</scope>
    <source>
        <strain evidence="2">ck-I2-15</strain>
    </source>
</reference>
<dbReference type="InterPro" id="IPR011008">
    <property type="entry name" value="Dimeric_a/b-barrel"/>
</dbReference>
<dbReference type="Pfam" id="PF05336">
    <property type="entry name" value="rhaM"/>
    <property type="match status" value="1"/>
</dbReference>
<evidence type="ECO:0008006" key="3">
    <source>
        <dbReference type="Google" id="ProtNLM"/>
    </source>
</evidence>
<comment type="caution">
    <text evidence="1">The sequence shown here is derived from an EMBL/GenBank/DDBJ whole genome shotgun (WGS) entry which is preliminary data.</text>
</comment>
<dbReference type="OrthoDB" id="1430580at2"/>
<dbReference type="PANTHER" id="PTHR43239:SF1">
    <property type="entry name" value="UPF0734 PROTEIN DDB_G0273871_DDB_G0273177"/>
    <property type="match status" value="1"/>
</dbReference>
<dbReference type="InterPro" id="IPR052996">
    <property type="entry name" value="Carb_Metab_Mutarotase"/>
</dbReference>
<keyword evidence="2" id="KW-1185">Reference proteome</keyword>
<dbReference type="Gene3D" id="3.30.70.100">
    <property type="match status" value="1"/>
</dbReference>
<dbReference type="SUPFAM" id="SSF54909">
    <property type="entry name" value="Dimeric alpha+beta barrel"/>
    <property type="match status" value="1"/>
</dbReference>
<dbReference type="Proteomes" id="UP000007364">
    <property type="component" value="Unassembled WGS sequence"/>
</dbReference>
<dbReference type="STRING" id="555500.I215_05927"/>
<accession>K2PWD8</accession>
<protein>
    <recommendedName>
        <fullName evidence="3">L-rhamnose mutarotase</fullName>
    </recommendedName>
</protein>
<organism evidence="1 2">
    <name type="scientific">Galbibacter marinus</name>
    <dbReference type="NCBI Taxonomy" id="555500"/>
    <lineage>
        <taxon>Bacteria</taxon>
        <taxon>Pseudomonadati</taxon>
        <taxon>Bacteroidota</taxon>
        <taxon>Flavobacteriia</taxon>
        <taxon>Flavobacteriales</taxon>
        <taxon>Flavobacteriaceae</taxon>
        <taxon>Galbibacter</taxon>
    </lineage>
</organism>
<dbReference type="EMBL" id="AMSG01000005">
    <property type="protein sequence ID" value="EKF55749.1"/>
    <property type="molecule type" value="Genomic_DNA"/>
</dbReference>
<evidence type="ECO:0000313" key="1">
    <source>
        <dbReference type="EMBL" id="EKF55749.1"/>
    </source>
</evidence>
<proteinExistence type="predicted"/>
<dbReference type="AlphaFoldDB" id="K2PWD8"/>
<dbReference type="InterPro" id="IPR008000">
    <property type="entry name" value="Rham/fucose_mutarotase"/>
</dbReference>
<name>K2PWD8_9FLAO</name>
<dbReference type="GO" id="GO:0016857">
    <property type="term" value="F:racemase and epimerase activity, acting on carbohydrates and derivatives"/>
    <property type="evidence" value="ECO:0007669"/>
    <property type="project" value="InterPro"/>
</dbReference>
<evidence type="ECO:0000313" key="2">
    <source>
        <dbReference type="Proteomes" id="UP000007364"/>
    </source>
</evidence>
<gene>
    <name evidence="1" type="ORF">I215_05927</name>
</gene>
<dbReference type="RefSeq" id="WP_008991057.1">
    <property type="nucleotide sequence ID" value="NZ_AMSG01000005.1"/>
</dbReference>
<dbReference type="eggNOG" id="COG3254">
    <property type="taxonomic scope" value="Bacteria"/>
</dbReference>